<proteinExistence type="predicted"/>
<dbReference type="STRING" id="153721.MYP_841"/>
<keyword evidence="3" id="KW-1185">Reference proteome</keyword>
<dbReference type="EMBL" id="BBLT01000001">
    <property type="protein sequence ID" value="GAL83614.1"/>
    <property type="molecule type" value="Genomic_DNA"/>
</dbReference>
<dbReference type="InterPro" id="IPR003593">
    <property type="entry name" value="AAA+_ATPase"/>
</dbReference>
<dbReference type="Pfam" id="PF13304">
    <property type="entry name" value="AAA_21"/>
    <property type="match status" value="1"/>
</dbReference>
<dbReference type="SMART" id="SM00382">
    <property type="entry name" value="AAA"/>
    <property type="match status" value="1"/>
</dbReference>
<dbReference type="InterPro" id="IPR041427">
    <property type="entry name" value="AbiJ-NTD3"/>
</dbReference>
<dbReference type="SUPFAM" id="SSF52540">
    <property type="entry name" value="P-loop containing nucleoside triphosphate hydrolases"/>
    <property type="match status" value="1"/>
</dbReference>
<accession>A0A098LAZ4</accession>
<dbReference type="InterPro" id="IPR003959">
    <property type="entry name" value="ATPase_AAA_core"/>
</dbReference>
<dbReference type="PANTHER" id="PTHR43581">
    <property type="entry name" value="ATP/GTP PHOSPHATASE"/>
    <property type="match status" value="1"/>
</dbReference>
<reference evidence="2 3" key="1">
    <citation type="submission" date="2014-09" db="EMBL/GenBank/DDBJ databases">
        <title>Sporocytophaga myxococcoides PG-01 genome sequencing.</title>
        <authorList>
            <person name="Liu L."/>
            <person name="Gao P.J."/>
            <person name="Chen G.J."/>
            <person name="Wang L.S."/>
        </authorList>
    </citation>
    <scope>NUCLEOTIDE SEQUENCE [LARGE SCALE GENOMIC DNA]</scope>
    <source>
        <strain evidence="2 3">PG-01</strain>
    </source>
</reference>
<dbReference type="Proteomes" id="UP000030185">
    <property type="component" value="Unassembled WGS sequence"/>
</dbReference>
<organism evidence="2 3">
    <name type="scientific">Sporocytophaga myxococcoides</name>
    <dbReference type="NCBI Taxonomy" id="153721"/>
    <lineage>
        <taxon>Bacteria</taxon>
        <taxon>Pseudomonadati</taxon>
        <taxon>Bacteroidota</taxon>
        <taxon>Cytophagia</taxon>
        <taxon>Cytophagales</taxon>
        <taxon>Cytophagaceae</taxon>
        <taxon>Sporocytophaga</taxon>
    </lineage>
</organism>
<gene>
    <name evidence="2" type="ORF">MYP_841</name>
</gene>
<evidence type="ECO:0000259" key="1">
    <source>
        <dbReference type="SMART" id="SM00382"/>
    </source>
</evidence>
<dbReference type="GO" id="GO:0005524">
    <property type="term" value="F:ATP binding"/>
    <property type="evidence" value="ECO:0007669"/>
    <property type="project" value="InterPro"/>
</dbReference>
<name>A0A098LAZ4_9BACT</name>
<dbReference type="Gene3D" id="3.40.50.300">
    <property type="entry name" value="P-loop containing nucleotide triphosphate hydrolases"/>
    <property type="match status" value="1"/>
</dbReference>
<evidence type="ECO:0000313" key="3">
    <source>
        <dbReference type="Proteomes" id="UP000030185"/>
    </source>
</evidence>
<dbReference type="eggNOG" id="COG1131">
    <property type="taxonomic scope" value="Bacteria"/>
</dbReference>
<evidence type="ECO:0000313" key="2">
    <source>
        <dbReference type="EMBL" id="GAL83614.1"/>
    </source>
</evidence>
<dbReference type="PANTHER" id="PTHR43581:SF2">
    <property type="entry name" value="EXCINUCLEASE ATPASE SUBUNIT"/>
    <property type="match status" value="1"/>
</dbReference>
<dbReference type="GO" id="GO:0016887">
    <property type="term" value="F:ATP hydrolysis activity"/>
    <property type="evidence" value="ECO:0007669"/>
    <property type="project" value="InterPro"/>
</dbReference>
<feature type="domain" description="AAA+ ATPase" evidence="1">
    <location>
        <begin position="335"/>
        <end position="562"/>
    </location>
</feature>
<protein>
    <recommendedName>
        <fullName evidence="1">AAA+ ATPase domain-containing protein</fullName>
    </recommendedName>
</protein>
<dbReference type="AlphaFoldDB" id="A0A098LAZ4"/>
<dbReference type="RefSeq" id="WP_052429926.1">
    <property type="nucleotide sequence ID" value="NZ_BBLT01000001.1"/>
</dbReference>
<dbReference type="InterPro" id="IPR027417">
    <property type="entry name" value="P-loop_NTPase"/>
</dbReference>
<comment type="caution">
    <text evidence="2">The sequence shown here is derived from an EMBL/GenBank/DDBJ whole genome shotgun (WGS) entry which is preliminary data.</text>
</comment>
<sequence>MLKRELKTQAFNEIISTPNFLGKYEEYDGILTFLSKIWNLKEMSSEDGRFKNAYDDTYQHIVNNNDWTIEYLFLERFRLIDGDENHFILFLETIVNPTVRKSKEEILLYVSKINAIIQESGFRLILTTYFEELPVFKYKANDEFNDLPIEILANNIPIYLSTQEGQRIYPCFVLRYDNWNDYGLRTLFDLTYYSQVNSYTTIGQTKIMKQGTNPTWDSLSETFTGLSNDYCSLGQNKSYYFRLKQLLGSNYTSFLLALRDVATFPRIYELFENDDIFKTSLLRENDKERLARTIRFEIEGIPSNEYYKFNYTHKPPYAENTIALNFDFEYNTDFEHRIYALIGKNGTGKTRILSSLAKELSEKEPQTFTPRKPVYGKVFTVSYSFFDRFEIPNRDASFNYVYCGLKKSDNTWKSDDDLLAGFYQSVALIKRKNLENDWYKILSNFIIVDILDIAFEKVEDFINPYNYVFKEDKFSEIRKHLSSGQSIILFMVSEILSQIRYDSLILFDEPETHLHPNAISALLNTLFDLVKRFQSFCVIATHSPIIIQEIPARNIFVIERENNLAYIRNLERESFGENLTVITQEIFGNREVPRHFINLISELVSKGKSYEEILTILETDNLPVSSNVRLYIKALMPE</sequence>
<dbReference type="OrthoDB" id="9769293at2"/>
<dbReference type="CDD" id="cd00267">
    <property type="entry name" value="ABC_ATPase"/>
    <property type="match status" value="1"/>
</dbReference>
<dbReference type="InterPro" id="IPR051396">
    <property type="entry name" value="Bact_Antivir_Def_Nuclease"/>
</dbReference>
<dbReference type="Pfam" id="PF18860">
    <property type="entry name" value="AbiJ_NTD3"/>
    <property type="match status" value="1"/>
</dbReference>